<keyword evidence="6 8" id="KW-0693">Viral RNA replication</keyword>
<dbReference type="InterPro" id="IPR008871">
    <property type="entry name" value="Totivirus_coat"/>
</dbReference>
<dbReference type="SUPFAM" id="SSF56672">
    <property type="entry name" value="DNA/RNA polymerases"/>
    <property type="match status" value="1"/>
</dbReference>
<comment type="catalytic activity">
    <reaction evidence="7 8">
        <text>RNA(n) + a ribonucleoside 5'-triphosphate = RNA(n+1) + diphosphate</text>
        <dbReference type="Rhea" id="RHEA:21248"/>
        <dbReference type="Rhea" id="RHEA-COMP:14527"/>
        <dbReference type="Rhea" id="RHEA-COMP:17342"/>
        <dbReference type="ChEBI" id="CHEBI:33019"/>
        <dbReference type="ChEBI" id="CHEBI:61557"/>
        <dbReference type="ChEBI" id="CHEBI:140395"/>
        <dbReference type="EC" id="2.7.7.48"/>
    </reaction>
</comment>
<evidence type="ECO:0000256" key="2">
    <source>
        <dbReference type="ARBA" id="ARBA00022484"/>
    </source>
</evidence>
<evidence type="ECO:0000313" key="10">
    <source>
        <dbReference type="EMBL" id="AYD61665.1"/>
    </source>
</evidence>
<feature type="domain" description="RdRp catalytic" evidence="9">
    <location>
        <begin position="1223"/>
        <end position="1336"/>
    </location>
</feature>
<keyword evidence="5 8" id="KW-0547">Nucleotide-binding</keyword>
<dbReference type="InterPro" id="IPR001795">
    <property type="entry name" value="RNA-dir_pol_luteovirus"/>
</dbReference>
<dbReference type="GO" id="GO:0003723">
    <property type="term" value="F:RNA binding"/>
    <property type="evidence" value="ECO:0007669"/>
    <property type="project" value="InterPro"/>
</dbReference>
<evidence type="ECO:0000256" key="1">
    <source>
        <dbReference type="ARBA" id="ARBA00010455"/>
    </source>
</evidence>
<dbReference type="EMBL" id="MG967347">
    <property type="protein sequence ID" value="AYD61665.1"/>
    <property type="molecule type" value="Viral_cRNA"/>
</dbReference>
<comment type="similarity">
    <text evidence="1">Belongs to the totiviridae RNA-directed RNA polymerase family.</text>
</comment>
<proteinExistence type="inferred from homology"/>
<dbReference type="EC" id="2.7.7.48" evidence="8"/>
<accession>A0A386ISB6</accession>
<name>A0A386ISB6_9VIRU</name>
<dbReference type="GO" id="GO:0039694">
    <property type="term" value="P:viral RNA genome replication"/>
    <property type="evidence" value="ECO:0007669"/>
    <property type="project" value="InterPro"/>
</dbReference>
<dbReference type="InterPro" id="IPR043502">
    <property type="entry name" value="DNA/RNA_pol_sf"/>
</dbReference>
<dbReference type="GO" id="GO:0003968">
    <property type="term" value="F:RNA-directed RNA polymerase activity"/>
    <property type="evidence" value="ECO:0007669"/>
    <property type="project" value="UniProtKB-KW"/>
</dbReference>
<keyword evidence="2 8" id="KW-0696">RNA-directed RNA polymerase</keyword>
<keyword evidence="3 8" id="KW-0808">Transferase</keyword>
<sequence length="1640" mass="184201">MNNITGDAPASQIQRSVLFSDLFRAVKRKRVLLDDRGERIYTANLLFESSVNHRIQGQANIHWRLKLRRAEAIYEAFTGFGIDITNCSYPSTLTEHIRGCYSKQLGANVTVDGKFNANFLALLRHAGACMAHYSLTGKLSVDILSKKRHKDTDITVISNADSLSILPLHTLYLPNNLRVYDVGMYNVVYLLGCATNCTIAMDNVLSINGQQKFTVRDGSVAAWARDLHNTIFYLLSLMDVCGAGDMAALALTSGLHSVYTVVGHSDEGGLMRDILRGIAFTPSYGIVPAVPDKHFCHFNVCLMHEPSWDAVSSIWDYVAVATAGLVHISDPCMNINGDSYPTIVTAKGEGAKCSNLLLSRLIDVAPTFFSLYIKNLSVFFATDDRGICGADDAMLTSLLGVLDDQRQQNHLPEGNVIAPWYWVESSGLFSDLTGFESPSTVCGLGPQAIYGATLELHATENAQFIESQGIYDIYTVPWTTARRNPIFTLLNCRKGDGIANIDFTLNPRQDWLLEGQPSRRCCPDPKHGTLGSPCGHQTANRDSLDEYLWGRVSCHLLHPAELTSFNNILIRLKAWVVDEDGDVFTTNMPTREVMEGTVTVKMQGIKLTEATAHMQSIPAIARQYKDAARYLTNVRMFGREGAVDILFGGTRVGATRKMHQKDPGVQRPTNEKIICVSQTIEPMQEISSSRTGNTYRTNLALYKADIIPGQLPEFAGRGAVMEPDTEVQHQVLIDMPILKAVRRNDFYSHRGSDTDQELLTDIKLYFWDHIYQDEELYNAHTCNLRSYLNNTEQDRASRCSPAAQRCCNTLYDVENLSSAQVTYLQDNGNNVHLAQYIFDGRVSQLYKRMSWRSVKPHLYYVSSPVQNMSASDKYRHAAADCVRLSSGVVRSASQLQTGEVAKQICADVLAITSYHYPPHTDDNVTGDKLPYHYYPIKHHAAATSKVNVTASEVIAGLRNYDKATFSAYIRYSYYFKGLYDDQVCAILLYVAAIGCRLGMCHYKLMSFALACVLQSAVATAINTIIKQRGYAAYLPFMVEMKTLQGRGTDEIDVEAAARERLHIKKLLLATPDLNMLRNAIMRIFQRELKHQVHYSNLTDFWSSRWIWSANGSHSRALEHSHPELATRKEGQAYRKSVLEQWDRNPMPDWDGEVFVTPSQKLEHGKTRLLLACDTLSYLWFEYYLAPVEQMWANERAILNPGQYGTIGIAEALDNWRNKKFKDEYFFALDYDDFNSQHSLEAQKLVFKCLFEYLNIEDGHTERLVNSFDHMQLWYGRKKLGYIAGTLMSGHRATTFLNTVLNMAYLDLAANFSNDTKSLHVGDDVIMTATENQVDDILHNLAKMNIRTNASKQSLSMHTAEFLRVSHAPVASYGYLARAIATAVSGNWVSDHKLDAREALTNAITCIRSIMNRSISGQCNTVPRILSKSVSKRVNLDEKLCLRLLDGTDALGSGVIYSNCPNMINIFRIANDLEIRNKAEGYECFATEDYLASHVSKPELTVIKDFGADIKQIMASSSWKKTIGAEDTTAPTRLKLIGRRERINDIAISVEWLWQQPVQHGIFEEYPLIMMMRDRIDHEYALQLASAMGHNIAKNDYNALWGPEIKYCAIDGALPYSDACMLARRLPCNGALITVRHNIYT</sequence>
<evidence type="ECO:0000256" key="3">
    <source>
        <dbReference type="ARBA" id="ARBA00022679"/>
    </source>
</evidence>
<evidence type="ECO:0000256" key="4">
    <source>
        <dbReference type="ARBA" id="ARBA00022695"/>
    </source>
</evidence>
<dbReference type="Pfam" id="PF02123">
    <property type="entry name" value="RdRP_4"/>
    <property type="match status" value="1"/>
</dbReference>
<keyword evidence="4 8" id="KW-0548">Nucleotidyltransferase</keyword>
<evidence type="ECO:0000256" key="7">
    <source>
        <dbReference type="ARBA" id="ARBA00048744"/>
    </source>
</evidence>
<reference evidence="10" key="1">
    <citation type="journal article" date="2018" name="MBio">
        <title>RNA viruses in Blechomonas (Trypanosomatidae) and evolution of Leishmaniavirus.</title>
        <authorList>
            <person name="Grybchuk D."/>
            <person name="Yurchenko V."/>
        </authorList>
    </citation>
    <scope>NUCLEOTIDE SEQUENCE</scope>
    <source>
        <strain evidence="10">OSU8</strain>
    </source>
</reference>
<dbReference type="PROSITE" id="PS50507">
    <property type="entry name" value="RDRP_SSRNA_POS"/>
    <property type="match status" value="1"/>
</dbReference>
<dbReference type="GO" id="GO:0000166">
    <property type="term" value="F:nucleotide binding"/>
    <property type="evidence" value="ECO:0007669"/>
    <property type="project" value="UniProtKB-KW"/>
</dbReference>
<evidence type="ECO:0000256" key="8">
    <source>
        <dbReference type="RuleBase" id="RU364050"/>
    </source>
</evidence>
<dbReference type="GO" id="GO:0006351">
    <property type="term" value="P:DNA-templated transcription"/>
    <property type="evidence" value="ECO:0007669"/>
    <property type="project" value="InterPro"/>
</dbReference>
<dbReference type="InterPro" id="IPR007094">
    <property type="entry name" value="RNA-dir_pol_PSvirus"/>
</dbReference>
<dbReference type="Pfam" id="PF05518">
    <property type="entry name" value="Totivirus_coat"/>
    <property type="match status" value="1"/>
</dbReference>
<protein>
    <recommendedName>
        <fullName evidence="8">RNA-directed RNA polymerase</fullName>
        <ecNumber evidence="8">2.7.7.48</ecNumber>
    </recommendedName>
</protein>
<evidence type="ECO:0000256" key="5">
    <source>
        <dbReference type="ARBA" id="ARBA00022741"/>
    </source>
</evidence>
<organism evidence="10">
    <name type="scientific">Blechomonas wendygibsoni Leishmaniavirus-like RNA virus 1</name>
    <dbReference type="NCBI Taxonomy" id="2364205"/>
    <lineage>
        <taxon>Viruses</taxon>
        <taxon>Riboviria</taxon>
        <taxon>Orthornavirae</taxon>
        <taxon>Duplornaviricota</taxon>
        <taxon>Chrymotiviricetes</taxon>
        <taxon>Ghabrivirales</taxon>
        <taxon>Totiviridae</taxon>
    </lineage>
</organism>
<evidence type="ECO:0000256" key="6">
    <source>
        <dbReference type="ARBA" id="ARBA00022953"/>
    </source>
</evidence>
<evidence type="ECO:0000259" key="9">
    <source>
        <dbReference type="PROSITE" id="PS50507"/>
    </source>
</evidence>